<sequence length="458" mass="50122">MTSPDLHHLRPDFVWGVATSAYQIEGAVEEGTRTPSIWDVFSHTPGRTHHGDTGDVACDHWHRWADDLDLLVDLGIPAYRLSLSWPRLQPSGEGELDARAVREYRQLLSGMRDRGIRPFVTLYHWDLPQELEDAGGWPVRRTARAFAVYAGLVADALGDLVEDWITINEPWCASVLGYALGVHAPGRTDWRDAVAAAHHLNLAHGMAVADIRASNPAARIGVTNIIADLLAADPQRDAAAVARLDALNHGLFLDPVFLGAYGVEVHALLDPYGLSEVILPGDEETIAQPLDFVGVNHYQQVIVAGAPGAGPAEVSERPGGSRHTSFGWSITPSALTRVLVQVRDRYTSLPIYITENGASFTDYVTPDGEVHDPERSEYLSGYVEAIDAAAADGVDVAGYFAWSFLDNYEWAEGYDKRFGLVWVDFHTQKRIPKDSARHYGSLIRTHQQAALPASGLSA</sequence>
<gene>
    <name evidence="13" type="ORF">FJ657_02345</name>
</gene>
<dbReference type="Gene3D" id="3.20.20.80">
    <property type="entry name" value="Glycosidases"/>
    <property type="match status" value="1"/>
</dbReference>
<dbReference type="OrthoDB" id="9765195at2"/>
<evidence type="ECO:0000256" key="9">
    <source>
        <dbReference type="PIRSR" id="PIRSR617736-1"/>
    </source>
</evidence>
<dbReference type="PROSITE" id="PS00572">
    <property type="entry name" value="GLYCOSYL_HYDROL_F1_1"/>
    <property type="match status" value="1"/>
</dbReference>
<evidence type="ECO:0000256" key="1">
    <source>
        <dbReference type="ARBA" id="ARBA00000448"/>
    </source>
</evidence>
<evidence type="ECO:0000256" key="8">
    <source>
        <dbReference type="ARBA" id="ARBA00023326"/>
    </source>
</evidence>
<reference evidence="13 14" key="1">
    <citation type="submission" date="2019-06" db="EMBL/GenBank/DDBJ databases">
        <authorList>
            <person name="Li F."/>
        </authorList>
    </citation>
    <scope>NUCLEOTIDE SEQUENCE [LARGE SCALE GENOMIC DNA]</scope>
    <source>
        <strain evidence="13 14">10F1D-1</strain>
    </source>
</reference>
<evidence type="ECO:0000313" key="13">
    <source>
        <dbReference type="EMBL" id="TPW77539.1"/>
    </source>
</evidence>
<dbReference type="Proteomes" id="UP000316252">
    <property type="component" value="Unassembled WGS sequence"/>
</dbReference>
<protein>
    <recommendedName>
        <fullName evidence="3 12">Beta-glucosidase</fullName>
        <ecNumber evidence="3 12">3.2.1.21</ecNumber>
    </recommendedName>
</protein>
<feature type="active site" description="Proton donor" evidence="9">
    <location>
        <position position="169"/>
    </location>
</feature>
<dbReference type="FunFam" id="3.20.20.80:FF:000004">
    <property type="entry name" value="Beta-glucosidase 6-phospho-beta-glucosidase"/>
    <property type="match status" value="1"/>
</dbReference>
<keyword evidence="14" id="KW-1185">Reference proteome</keyword>
<dbReference type="EC" id="3.2.1.21" evidence="3 12"/>
<dbReference type="SUPFAM" id="SSF51445">
    <property type="entry name" value="(Trans)glycosidases"/>
    <property type="match status" value="1"/>
</dbReference>
<keyword evidence="8" id="KW-0624">Polysaccharide degradation</keyword>
<comment type="catalytic activity">
    <reaction evidence="1 12">
        <text>Hydrolysis of terminal, non-reducing beta-D-glucosyl residues with release of beta-D-glucose.</text>
        <dbReference type="EC" id="3.2.1.21"/>
    </reaction>
</comment>
<feature type="binding site" evidence="10">
    <location>
        <position position="168"/>
    </location>
    <ligand>
        <name>substrate</name>
    </ligand>
</feature>
<evidence type="ECO:0000256" key="11">
    <source>
        <dbReference type="PROSITE-ProRule" id="PRU10055"/>
    </source>
</evidence>
<dbReference type="PRINTS" id="PR00131">
    <property type="entry name" value="GLHYDRLASE1"/>
</dbReference>
<feature type="binding site" evidence="10">
    <location>
        <begin position="409"/>
        <end position="410"/>
    </location>
    <ligand>
        <name>substrate</name>
    </ligand>
</feature>
<dbReference type="InterPro" id="IPR017853">
    <property type="entry name" value="GH"/>
</dbReference>
<dbReference type="PANTHER" id="PTHR10353:SF36">
    <property type="entry name" value="LP05116P"/>
    <property type="match status" value="1"/>
</dbReference>
<dbReference type="AlphaFoldDB" id="A0A506YAP0"/>
<dbReference type="InterPro" id="IPR017736">
    <property type="entry name" value="Glyco_hydro_1_beta-glucosidase"/>
</dbReference>
<dbReference type="EMBL" id="VHQG01000001">
    <property type="protein sequence ID" value="TPW77539.1"/>
    <property type="molecule type" value="Genomic_DNA"/>
</dbReference>
<evidence type="ECO:0000256" key="4">
    <source>
        <dbReference type="ARBA" id="ARBA00022801"/>
    </source>
</evidence>
<evidence type="ECO:0000256" key="3">
    <source>
        <dbReference type="ARBA" id="ARBA00012744"/>
    </source>
</evidence>
<organism evidence="13 14">
    <name type="scientific">Schumannella soli</name>
    <dbReference type="NCBI Taxonomy" id="2590779"/>
    <lineage>
        <taxon>Bacteria</taxon>
        <taxon>Bacillati</taxon>
        <taxon>Actinomycetota</taxon>
        <taxon>Actinomycetes</taxon>
        <taxon>Micrococcales</taxon>
        <taxon>Microbacteriaceae</taxon>
        <taxon>Schumannella</taxon>
    </lineage>
</organism>
<evidence type="ECO:0000256" key="7">
    <source>
        <dbReference type="ARBA" id="ARBA00023295"/>
    </source>
</evidence>
<evidence type="ECO:0000313" key="14">
    <source>
        <dbReference type="Proteomes" id="UP000316252"/>
    </source>
</evidence>
<dbReference type="PROSITE" id="PS00653">
    <property type="entry name" value="GLYCOSYL_HYDROL_F1_2"/>
    <property type="match status" value="1"/>
</dbReference>
<dbReference type="PANTHER" id="PTHR10353">
    <property type="entry name" value="GLYCOSYL HYDROLASE"/>
    <property type="match status" value="1"/>
</dbReference>
<evidence type="ECO:0000256" key="6">
    <source>
        <dbReference type="ARBA" id="ARBA00023277"/>
    </source>
</evidence>
<evidence type="ECO:0000256" key="5">
    <source>
        <dbReference type="ARBA" id="ARBA00023001"/>
    </source>
</evidence>
<feature type="binding site" evidence="10">
    <location>
        <position position="23"/>
    </location>
    <ligand>
        <name>substrate</name>
    </ligand>
</feature>
<dbReference type="GO" id="GO:0005829">
    <property type="term" value="C:cytosol"/>
    <property type="evidence" value="ECO:0007669"/>
    <property type="project" value="TreeGrafter"/>
</dbReference>
<keyword evidence="7 12" id="KW-0326">Glycosidase</keyword>
<evidence type="ECO:0000256" key="2">
    <source>
        <dbReference type="ARBA" id="ARBA00010838"/>
    </source>
</evidence>
<accession>A0A506YAP0</accession>
<proteinExistence type="inferred from homology"/>
<dbReference type="InterPro" id="IPR033132">
    <property type="entry name" value="GH_1_N_CS"/>
</dbReference>
<keyword evidence="6" id="KW-0119">Carbohydrate metabolism</keyword>
<keyword evidence="4 12" id="KW-0378">Hydrolase</keyword>
<name>A0A506YAP0_9MICO</name>
<dbReference type="RefSeq" id="WP_141162067.1">
    <property type="nucleotide sequence ID" value="NZ_VHQG01000001.1"/>
</dbReference>
<feature type="binding site" evidence="10">
    <location>
        <position position="124"/>
    </location>
    <ligand>
        <name>substrate</name>
    </ligand>
</feature>
<keyword evidence="5" id="KW-0136">Cellulose degradation</keyword>
<dbReference type="InterPro" id="IPR018120">
    <property type="entry name" value="Glyco_hydro_1_AS"/>
</dbReference>
<dbReference type="InterPro" id="IPR001360">
    <property type="entry name" value="Glyco_hydro_1"/>
</dbReference>
<comment type="similarity">
    <text evidence="2 12">Belongs to the glycosyl hydrolase 1 family.</text>
</comment>
<feature type="binding site" evidence="10">
    <location>
        <position position="402"/>
    </location>
    <ligand>
        <name>substrate</name>
    </ligand>
</feature>
<dbReference type="NCBIfam" id="TIGR03356">
    <property type="entry name" value="BGL"/>
    <property type="match status" value="1"/>
</dbReference>
<evidence type="ECO:0000256" key="10">
    <source>
        <dbReference type="PIRSR" id="PIRSR617736-2"/>
    </source>
</evidence>
<evidence type="ECO:0000256" key="12">
    <source>
        <dbReference type="RuleBase" id="RU361175"/>
    </source>
</evidence>
<feature type="binding site" evidence="10">
    <location>
        <position position="298"/>
    </location>
    <ligand>
        <name>substrate</name>
    </ligand>
</feature>
<comment type="caution">
    <text evidence="13">The sequence shown here is derived from an EMBL/GenBank/DDBJ whole genome shotgun (WGS) entry which is preliminary data.</text>
</comment>
<feature type="active site" description="Nucleophile" evidence="9 11">
    <location>
        <position position="355"/>
    </location>
</feature>
<dbReference type="GO" id="GO:0030245">
    <property type="term" value="P:cellulose catabolic process"/>
    <property type="evidence" value="ECO:0007669"/>
    <property type="project" value="UniProtKB-KW"/>
</dbReference>
<dbReference type="Pfam" id="PF00232">
    <property type="entry name" value="Glyco_hydro_1"/>
    <property type="match status" value="1"/>
</dbReference>
<dbReference type="GO" id="GO:0008422">
    <property type="term" value="F:beta-glucosidase activity"/>
    <property type="evidence" value="ECO:0007669"/>
    <property type="project" value="UniProtKB-EC"/>
</dbReference>